<sequence>MPVRFLAILILFFPLTTAGQGGAVRGDDSLVKRALENEIRAAGDTQHPMRYRLRKSSPRLISTKEILETKDGAVARLLSVNDAPLSAADEQKEQARLAALLNDPARQRHRKQAEDDDSARALKVLRSLPTAFVYHDEGSDEGAGGEVEKFAFTPDPKFNAPNLETQILTQMTGEIWIDKAQERVVRLEGHLQQDVDFGWGILGQLNKGGWILIEQSDVGDHQWHVVHFKMKMTGRVIFKTKVFDTTEDESQFASVPAGTSYKQAIQMMQAEEVNSERGANAPANR</sequence>
<evidence type="ECO:0000256" key="1">
    <source>
        <dbReference type="SAM" id="SignalP"/>
    </source>
</evidence>
<dbReference type="RefSeq" id="WP_348261673.1">
    <property type="nucleotide sequence ID" value="NZ_CP121196.1"/>
</dbReference>
<reference evidence="2" key="1">
    <citation type="submission" date="2023-03" db="EMBL/GenBank/DDBJ databases">
        <title>Edaphobacter sp.</title>
        <authorList>
            <person name="Huber K.J."/>
            <person name="Papendorf J."/>
            <person name="Pilke C."/>
            <person name="Bunk B."/>
            <person name="Sproeer C."/>
            <person name="Pester M."/>
        </authorList>
    </citation>
    <scope>NUCLEOTIDE SEQUENCE</scope>
    <source>
        <strain evidence="2">DSM 110680</strain>
    </source>
</reference>
<proteinExistence type="predicted"/>
<organism evidence="2">
    <name type="scientific">Telmatobacter sp. DSM 110680</name>
    <dbReference type="NCBI Taxonomy" id="3036704"/>
    <lineage>
        <taxon>Bacteria</taxon>
        <taxon>Pseudomonadati</taxon>
        <taxon>Acidobacteriota</taxon>
        <taxon>Terriglobia</taxon>
        <taxon>Terriglobales</taxon>
        <taxon>Acidobacteriaceae</taxon>
        <taxon>Telmatobacter</taxon>
    </lineage>
</organism>
<feature type="chain" id="PRO_5043705838" description="Outer membrane lipoprotein-sorting protein" evidence="1">
    <location>
        <begin position="19"/>
        <end position="285"/>
    </location>
</feature>
<dbReference type="EMBL" id="CP121196">
    <property type="protein sequence ID" value="XBH16444.1"/>
    <property type="molecule type" value="Genomic_DNA"/>
</dbReference>
<gene>
    <name evidence="2" type="ORF">P8935_17955</name>
</gene>
<keyword evidence="1" id="KW-0732">Signal</keyword>
<name>A0AAU7DF63_9BACT</name>
<protein>
    <recommendedName>
        <fullName evidence="3">Outer membrane lipoprotein-sorting protein</fullName>
    </recommendedName>
</protein>
<evidence type="ECO:0008006" key="3">
    <source>
        <dbReference type="Google" id="ProtNLM"/>
    </source>
</evidence>
<feature type="signal peptide" evidence="1">
    <location>
        <begin position="1"/>
        <end position="18"/>
    </location>
</feature>
<dbReference type="AlphaFoldDB" id="A0AAU7DF63"/>
<evidence type="ECO:0000313" key="2">
    <source>
        <dbReference type="EMBL" id="XBH16444.1"/>
    </source>
</evidence>
<accession>A0AAU7DF63</accession>